<keyword evidence="1" id="KW-0472">Membrane</keyword>
<sequence>MIVMPLFFLCLSESFLSSLYFPYYDTVLFLLTPFFVVKSFPSFQVFSYSKEVEGGGPVYIHLRGPVKVREKRTENSYLDHYQNHQRLFSSERERGTSRRKREMLDGFIFSSLSDFACLTSFLLCSKRRRRAGRKSFSFLIKFFLLDVSRVFSLLPFLGEFAFLSYTLSPSIRFSLSLSSSIFYNSPIIQFSNLTPHLSILLNSTIHLSFFLYSVSLLSLALLALHPLADCNSSAALSDEVFSSVSFQDMTGEER</sequence>
<organism evidence="2 3">
    <name type="scientific">Cystoisospora suis</name>
    <dbReference type="NCBI Taxonomy" id="483139"/>
    <lineage>
        <taxon>Eukaryota</taxon>
        <taxon>Sar</taxon>
        <taxon>Alveolata</taxon>
        <taxon>Apicomplexa</taxon>
        <taxon>Conoidasida</taxon>
        <taxon>Coccidia</taxon>
        <taxon>Eucoccidiorida</taxon>
        <taxon>Eimeriorina</taxon>
        <taxon>Sarcocystidae</taxon>
        <taxon>Cystoisospora</taxon>
    </lineage>
</organism>
<gene>
    <name evidence="2" type="ORF">CSUI_008957</name>
</gene>
<keyword evidence="3" id="KW-1185">Reference proteome</keyword>
<keyword evidence="1" id="KW-1133">Transmembrane helix</keyword>
<comment type="caution">
    <text evidence="2">The sequence shown here is derived from an EMBL/GenBank/DDBJ whole genome shotgun (WGS) entry which is preliminary data.</text>
</comment>
<keyword evidence="1" id="KW-0812">Transmembrane</keyword>
<dbReference type="VEuPathDB" id="ToxoDB:CSUI_008957"/>
<feature type="transmembrane region" description="Helical" evidence="1">
    <location>
        <begin position="204"/>
        <end position="224"/>
    </location>
</feature>
<proteinExistence type="predicted"/>
<accession>A0A2C6KLG1</accession>
<dbReference type="Proteomes" id="UP000221165">
    <property type="component" value="Unassembled WGS sequence"/>
</dbReference>
<dbReference type="GeneID" id="94432287"/>
<evidence type="ECO:0000313" key="2">
    <source>
        <dbReference type="EMBL" id="PHJ17223.1"/>
    </source>
</evidence>
<dbReference type="AlphaFoldDB" id="A0A2C6KLG1"/>
<dbReference type="RefSeq" id="XP_067918948.1">
    <property type="nucleotide sequence ID" value="XM_068069076.1"/>
</dbReference>
<name>A0A2C6KLG1_9APIC</name>
<feature type="transmembrane region" description="Helical" evidence="1">
    <location>
        <begin position="136"/>
        <end position="156"/>
    </location>
</feature>
<evidence type="ECO:0008006" key="4">
    <source>
        <dbReference type="Google" id="ProtNLM"/>
    </source>
</evidence>
<evidence type="ECO:0000313" key="3">
    <source>
        <dbReference type="Proteomes" id="UP000221165"/>
    </source>
</evidence>
<reference evidence="2 3" key="1">
    <citation type="journal article" date="2017" name="Int. J. Parasitol.">
        <title>The genome of the protozoan parasite Cystoisospora suis and a reverse vaccinology approach to identify vaccine candidates.</title>
        <authorList>
            <person name="Palmieri N."/>
            <person name="Shrestha A."/>
            <person name="Ruttkowski B."/>
            <person name="Beck T."/>
            <person name="Vogl C."/>
            <person name="Tomley F."/>
            <person name="Blake D.P."/>
            <person name="Joachim A."/>
        </authorList>
    </citation>
    <scope>NUCLEOTIDE SEQUENCE [LARGE SCALE GENOMIC DNA]</scope>
    <source>
        <strain evidence="2 3">Wien I</strain>
    </source>
</reference>
<protein>
    <recommendedName>
        <fullName evidence="4">Transmembrane protein</fullName>
    </recommendedName>
</protein>
<dbReference type="EMBL" id="MIGC01005163">
    <property type="protein sequence ID" value="PHJ17223.1"/>
    <property type="molecule type" value="Genomic_DNA"/>
</dbReference>
<evidence type="ECO:0000256" key="1">
    <source>
        <dbReference type="SAM" id="Phobius"/>
    </source>
</evidence>